<dbReference type="AlphaFoldDB" id="A0A0P9ERT4"/>
<feature type="non-terminal residue" evidence="1">
    <location>
        <position position="1"/>
    </location>
</feature>
<name>A0A0P9ERT4_9CHLR</name>
<reference evidence="1 2" key="1">
    <citation type="submission" date="2015-09" db="EMBL/GenBank/DDBJ databases">
        <title>Draft genome sequence of Kouleothrix aurantiaca JCM 19913.</title>
        <authorList>
            <person name="Hemp J."/>
        </authorList>
    </citation>
    <scope>NUCLEOTIDE SEQUENCE [LARGE SCALE GENOMIC DNA]</scope>
    <source>
        <strain evidence="1 2">COM-B</strain>
    </source>
</reference>
<evidence type="ECO:0000313" key="2">
    <source>
        <dbReference type="Proteomes" id="UP000050509"/>
    </source>
</evidence>
<dbReference type="Proteomes" id="UP000050509">
    <property type="component" value="Unassembled WGS sequence"/>
</dbReference>
<organism evidence="1 2">
    <name type="scientific">Kouleothrix aurantiaca</name>
    <dbReference type="NCBI Taxonomy" id="186479"/>
    <lineage>
        <taxon>Bacteria</taxon>
        <taxon>Bacillati</taxon>
        <taxon>Chloroflexota</taxon>
        <taxon>Chloroflexia</taxon>
        <taxon>Chloroflexales</taxon>
        <taxon>Roseiflexineae</taxon>
        <taxon>Roseiflexaceae</taxon>
        <taxon>Kouleothrix</taxon>
    </lineage>
</organism>
<evidence type="ECO:0000313" key="1">
    <source>
        <dbReference type="EMBL" id="KPV46496.1"/>
    </source>
</evidence>
<sequence length="186" mass="20052">VLGLNAVHLLDPASSRSSFGGFGGGLLGIASRAADAPLLPEGPPSPADVDAACLERQKAILLMPGYTPAERDARMDELEMARRILRDERRRAQYDMLLVHLRRGLYGAGRLDGLRHLQDLVRADVAEERGEAPPLEQGMALLKQGQGFLDARLPREALEPLRRAVAALPPSAEAHATYVRAPPAAD</sequence>
<keyword evidence="2" id="KW-1185">Reference proteome</keyword>
<feature type="non-terminal residue" evidence="1">
    <location>
        <position position="186"/>
    </location>
</feature>
<accession>A0A0P9ERT4</accession>
<proteinExistence type="predicted"/>
<gene>
    <name evidence="1" type="ORF">SE17_43250</name>
</gene>
<protein>
    <submittedName>
        <fullName evidence="1">Uncharacterized protein</fullName>
    </submittedName>
</protein>
<comment type="caution">
    <text evidence="1">The sequence shown here is derived from an EMBL/GenBank/DDBJ whole genome shotgun (WGS) entry which is preliminary data.</text>
</comment>
<dbReference type="EMBL" id="LJCR01003557">
    <property type="protein sequence ID" value="KPV46496.1"/>
    <property type="molecule type" value="Genomic_DNA"/>
</dbReference>